<keyword evidence="2" id="KW-1185">Reference proteome</keyword>
<dbReference type="NCBIfam" id="TIGR01603">
    <property type="entry name" value="maj_tail_phi13"/>
    <property type="match status" value="1"/>
</dbReference>
<proteinExistence type="predicted"/>
<name>U1YFN2_ANEAE</name>
<dbReference type="STRING" id="649747.HMPREF0083_01004"/>
<dbReference type="eggNOG" id="COG5492">
    <property type="taxonomic scope" value="Bacteria"/>
</dbReference>
<dbReference type="AlphaFoldDB" id="U1YFN2"/>
<evidence type="ECO:0000313" key="1">
    <source>
        <dbReference type="EMBL" id="ERI10892.1"/>
    </source>
</evidence>
<evidence type="ECO:0000313" key="2">
    <source>
        <dbReference type="Proteomes" id="UP000016511"/>
    </source>
</evidence>
<protein>
    <submittedName>
        <fullName evidence="1">Phage major tail protein, phi13 family</fullName>
    </submittedName>
</protein>
<dbReference type="GeneID" id="92841242"/>
<accession>U1YFN2</accession>
<dbReference type="InterPro" id="IPR006490">
    <property type="entry name" value="Maj_tail_phi13"/>
</dbReference>
<dbReference type="PATRIC" id="fig|649747.3.peg.910"/>
<gene>
    <name evidence="1" type="ORF">HMPREF0083_01004</name>
</gene>
<dbReference type="HOGENOM" id="CLU_080118_1_1_9"/>
<reference evidence="1 2" key="1">
    <citation type="submission" date="2013-08" db="EMBL/GenBank/DDBJ databases">
        <authorList>
            <person name="Weinstock G."/>
            <person name="Sodergren E."/>
            <person name="Wylie T."/>
            <person name="Fulton L."/>
            <person name="Fulton R."/>
            <person name="Fronick C."/>
            <person name="O'Laughlin M."/>
            <person name="Godfrey J."/>
            <person name="Miner T."/>
            <person name="Herter B."/>
            <person name="Appelbaum E."/>
            <person name="Cordes M."/>
            <person name="Lek S."/>
            <person name="Wollam A."/>
            <person name="Pepin K.H."/>
            <person name="Palsikar V.B."/>
            <person name="Mitreva M."/>
            <person name="Wilson R.K."/>
        </authorList>
    </citation>
    <scope>NUCLEOTIDE SEQUENCE [LARGE SCALE GENOMIC DNA]</scope>
    <source>
        <strain evidence="1 2">ATCC 12856</strain>
    </source>
</reference>
<dbReference type="RefSeq" id="WP_021624170.1">
    <property type="nucleotide sequence ID" value="NZ_KE952895.1"/>
</dbReference>
<organism evidence="1 2">
    <name type="scientific">Aneurinibacillus aneurinilyticus ATCC 12856</name>
    <dbReference type="NCBI Taxonomy" id="649747"/>
    <lineage>
        <taxon>Bacteria</taxon>
        <taxon>Bacillati</taxon>
        <taxon>Bacillota</taxon>
        <taxon>Bacilli</taxon>
        <taxon>Bacillales</taxon>
        <taxon>Paenibacillaceae</taxon>
        <taxon>Aneurinibacillus group</taxon>
        <taxon>Aneurinibacillus</taxon>
    </lineage>
</organism>
<dbReference type="EMBL" id="AWSJ01000064">
    <property type="protein sequence ID" value="ERI10892.1"/>
    <property type="molecule type" value="Genomic_DNA"/>
</dbReference>
<dbReference type="Proteomes" id="UP000016511">
    <property type="component" value="Unassembled WGS sequence"/>
</dbReference>
<comment type="caution">
    <text evidence="1">The sequence shown here is derived from an EMBL/GenBank/DDBJ whole genome shotgun (WGS) entry which is preliminary data.</text>
</comment>
<sequence>MAGVQVGLSDLHYAILKKDDKTGVEYDKPVRIAGAINAKISPKSSTETLYADDGPAETSTALGEIEIELEVKDLPLEIQVALLGHKLEKGVMISNSSDTAPYVAIGFRSLKSKGGYRYVWLLKGSFELPENDYKTKEDKTSFQTPKIKGTFVVREFDGDWRYTGDEDEPTFEAASTWFEKVYEKIPAA</sequence>